<dbReference type="PANTHER" id="PTHR19854:SF15">
    <property type="entry name" value="TRANSDUCIN BETA-LIKE PROTEIN 3"/>
    <property type="match status" value="1"/>
</dbReference>
<name>A0AAD2DUG0_9LAMI</name>
<dbReference type="EMBL" id="OU503044">
    <property type="protein sequence ID" value="CAI9767787.1"/>
    <property type="molecule type" value="Genomic_DNA"/>
</dbReference>
<dbReference type="GO" id="GO:0034511">
    <property type="term" value="F:U3 snoRNA binding"/>
    <property type="evidence" value="ECO:0007669"/>
    <property type="project" value="TreeGrafter"/>
</dbReference>
<feature type="domain" description="U3 small nucleolar RNA-associated protein 13 C-terminal" evidence="6">
    <location>
        <begin position="55"/>
        <end position="189"/>
    </location>
</feature>
<keyword evidence="8" id="KW-1185">Reference proteome</keyword>
<comment type="subcellular location">
    <subcellularLocation>
        <location evidence="1">Nucleus</location>
        <location evidence="1">Nucleolus</location>
    </subcellularLocation>
</comment>
<evidence type="ECO:0000313" key="8">
    <source>
        <dbReference type="Proteomes" id="UP000834106"/>
    </source>
</evidence>
<dbReference type="GO" id="GO:0030686">
    <property type="term" value="C:90S preribosome"/>
    <property type="evidence" value="ECO:0007669"/>
    <property type="project" value="TreeGrafter"/>
</dbReference>
<dbReference type="Pfam" id="PF08625">
    <property type="entry name" value="Utp13"/>
    <property type="match status" value="1"/>
</dbReference>
<gene>
    <name evidence="7" type="ORF">FPE_LOCUS15217</name>
</gene>
<accession>A0AAD2DUG0</accession>
<evidence type="ECO:0000256" key="4">
    <source>
        <dbReference type="ARBA" id="ARBA00023242"/>
    </source>
</evidence>
<evidence type="ECO:0000256" key="2">
    <source>
        <dbReference type="ARBA" id="ARBA00022574"/>
    </source>
</evidence>
<sequence length="267" mass="30756">MFATGGGDAVINLWHDSTVADKEGAFRKEVRHLTYQFKCLFFKRRGCFERARIINAALDADYTKAFQLAIELHRPHKLFELFSELCSCAPYKKRDAEVHIEKALGTLGKEEFHLLLQYVREWNTEPKLCYIAQFVLFRVFSILPPTEIVEIKGIGELLEALIPYSQRHFSRIDRLERSTFLLDYTLTGMPVIEPETDGRELKEEDVKCFEDAGGYQFGGISLEEQNDDNEPKEISRKKRKSHKSKDGRHKKEKVVDYTSAAAISSQA</sequence>
<reference evidence="7" key="1">
    <citation type="submission" date="2023-05" db="EMBL/GenBank/DDBJ databases">
        <authorList>
            <person name="Huff M."/>
        </authorList>
    </citation>
    <scope>NUCLEOTIDE SEQUENCE</scope>
</reference>
<protein>
    <recommendedName>
        <fullName evidence="6">U3 small nucleolar RNA-associated protein 13 C-terminal domain-containing protein</fullName>
    </recommendedName>
</protein>
<evidence type="ECO:0000313" key="7">
    <source>
        <dbReference type="EMBL" id="CAI9767787.1"/>
    </source>
</evidence>
<dbReference type="GO" id="GO:0000472">
    <property type="term" value="P:endonucleolytic cleavage to generate mature 5'-end of SSU-rRNA from (SSU-rRNA, 5.8S rRNA, LSU-rRNA)"/>
    <property type="evidence" value="ECO:0007669"/>
    <property type="project" value="TreeGrafter"/>
</dbReference>
<evidence type="ECO:0000256" key="3">
    <source>
        <dbReference type="ARBA" id="ARBA00022737"/>
    </source>
</evidence>
<dbReference type="InterPro" id="IPR013934">
    <property type="entry name" value="Utp13_C"/>
</dbReference>
<keyword evidence="2" id="KW-0853">WD repeat</keyword>
<dbReference type="Proteomes" id="UP000834106">
    <property type="component" value="Chromosome 9"/>
</dbReference>
<keyword evidence="4" id="KW-0539">Nucleus</keyword>
<evidence type="ECO:0000256" key="1">
    <source>
        <dbReference type="ARBA" id="ARBA00004604"/>
    </source>
</evidence>
<dbReference type="GO" id="GO:0000480">
    <property type="term" value="P:endonucleolytic cleavage in 5'-ETS of tricistronic rRNA transcript (SSU-rRNA, 5.8S rRNA, LSU-rRNA)"/>
    <property type="evidence" value="ECO:0007669"/>
    <property type="project" value="TreeGrafter"/>
</dbReference>
<feature type="compositionally biased region" description="Basic residues" evidence="5">
    <location>
        <begin position="235"/>
        <end position="252"/>
    </location>
</feature>
<proteinExistence type="predicted"/>
<evidence type="ECO:0000259" key="6">
    <source>
        <dbReference type="Pfam" id="PF08625"/>
    </source>
</evidence>
<dbReference type="PANTHER" id="PTHR19854">
    <property type="entry name" value="TRANSDUCIN BETA-LIKE 3"/>
    <property type="match status" value="1"/>
</dbReference>
<evidence type="ECO:0000256" key="5">
    <source>
        <dbReference type="SAM" id="MobiDB-lite"/>
    </source>
</evidence>
<dbReference type="AlphaFoldDB" id="A0AAD2DUG0"/>
<dbReference type="GO" id="GO:0032040">
    <property type="term" value="C:small-subunit processome"/>
    <property type="evidence" value="ECO:0007669"/>
    <property type="project" value="InterPro"/>
</dbReference>
<organism evidence="7 8">
    <name type="scientific">Fraxinus pennsylvanica</name>
    <dbReference type="NCBI Taxonomy" id="56036"/>
    <lineage>
        <taxon>Eukaryota</taxon>
        <taxon>Viridiplantae</taxon>
        <taxon>Streptophyta</taxon>
        <taxon>Embryophyta</taxon>
        <taxon>Tracheophyta</taxon>
        <taxon>Spermatophyta</taxon>
        <taxon>Magnoliopsida</taxon>
        <taxon>eudicotyledons</taxon>
        <taxon>Gunneridae</taxon>
        <taxon>Pentapetalae</taxon>
        <taxon>asterids</taxon>
        <taxon>lamiids</taxon>
        <taxon>Lamiales</taxon>
        <taxon>Oleaceae</taxon>
        <taxon>Oleeae</taxon>
        <taxon>Fraxinus</taxon>
    </lineage>
</organism>
<feature type="region of interest" description="Disordered" evidence="5">
    <location>
        <begin position="218"/>
        <end position="267"/>
    </location>
</feature>
<keyword evidence="3" id="KW-0677">Repeat</keyword>